<evidence type="ECO:0000259" key="1">
    <source>
        <dbReference type="Pfam" id="PF12867"/>
    </source>
</evidence>
<dbReference type="STRING" id="407022.SAMN05661044_02563"/>
<accession>A0A1H7QEI5</accession>
<dbReference type="AlphaFoldDB" id="A0A1H7QEI5"/>
<dbReference type="RefSeq" id="WP_093324775.1">
    <property type="nucleotide sequence ID" value="NZ_FOAF01000002.1"/>
</dbReference>
<evidence type="ECO:0000313" key="2">
    <source>
        <dbReference type="EMBL" id="SEL46326.1"/>
    </source>
</evidence>
<dbReference type="SUPFAM" id="SSF109854">
    <property type="entry name" value="DinB/YfiT-like putative metalloenzymes"/>
    <property type="match status" value="1"/>
</dbReference>
<dbReference type="Gene3D" id="1.20.120.450">
    <property type="entry name" value="dinb family like domain"/>
    <property type="match status" value="1"/>
</dbReference>
<reference evidence="3" key="1">
    <citation type="submission" date="2016-10" db="EMBL/GenBank/DDBJ databases">
        <authorList>
            <person name="Varghese N."/>
            <person name="Submissions S."/>
        </authorList>
    </citation>
    <scope>NUCLEOTIDE SEQUENCE [LARGE SCALE GENOMIC DNA]</scope>
    <source>
        <strain evidence="3">DSM 18733</strain>
    </source>
</reference>
<dbReference type="InterPro" id="IPR024775">
    <property type="entry name" value="DinB-like"/>
</dbReference>
<feature type="domain" description="DinB-like" evidence="1">
    <location>
        <begin position="10"/>
        <end position="146"/>
    </location>
</feature>
<evidence type="ECO:0000313" key="3">
    <source>
        <dbReference type="Proteomes" id="UP000199421"/>
    </source>
</evidence>
<dbReference type="Proteomes" id="UP000199421">
    <property type="component" value="Unassembled WGS sequence"/>
</dbReference>
<proteinExistence type="predicted"/>
<name>A0A1H7QEI5_OLID1</name>
<organism evidence="2 3">
    <name type="scientific">Olivibacter domesticus</name>
    <name type="common">Pseudosphingobacterium domesticum</name>
    <dbReference type="NCBI Taxonomy" id="407022"/>
    <lineage>
        <taxon>Bacteria</taxon>
        <taxon>Pseudomonadati</taxon>
        <taxon>Bacteroidota</taxon>
        <taxon>Sphingobacteriia</taxon>
        <taxon>Sphingobacteriales</taxon>
        <taxon>Sphingobacteriaceae</taxon>
        <taxon>Olivibacter</taxon>
    </lineage>
</organism>
<gene>
    <name evidence="2" type="ORF">SAMN05661044_02563</name>
</gene>
<dbReference type="EMBL" id="FOAF01000002">
    <property type="protein sequence ID" value="SEL46326.1"/>
    <property type="molecule type" value="Genomic_DNA"/>
</dbReference>
<keyword evidence="3" id="KW-1185">Reference proteome</keyword>
<protein>
    <submittedName>
        <fullName evidence="2">DinB superfamily protein</fullName>
    </submittedName>
</protein>
<dbReference type="OrthoDB" id="4295522at2"/>
<sequence>MKDQHNTYIFRHIRTAILAFTEALTLKQLNEIPTGFNNNIIWNLGHLVATDQRILYIRSGLQPPVSSEFIGKYQKGTKPEFLIEEKEAIEIKRLLLWSVDRLEEDYNNKIFVNYEEWTTPYGNTISTFEEALAFLPFHEGLHRGAIIALKRHL</sequence>
<dbReference type="InterPro" id="IPR034660">
    <property type="entry name" value="DinB/YfiT-like"/>
</dbReference>
<dbReference type="Pfam" id="PF12867">
    <property type="entry name" value="DinB_2"/>
    <property type="match status" value="1"/>
</dbReference>